<gene>
    <name evidence="6" type="ORF">PIIN_03140</name>
</gene>
<evidence type="ECO:0000256" key="4">
    <source>
        <dbReference type="PROSITE-ProRule" id="PRU00449"/>
    </source>
</evidence>
<evidence type="ECO:0000256" key="1">
    <source>
        <dbReference type="ARBA" id="ARBA00022723"/>
    </source>
</evidence>
<dbReference type="InterPro" id="IPR035896">
    <property type="entry name" value="AN1-like_Znf"/>
</dbReference>
<dbReference type="InParanoid" id="G4TD40"/>
<reference evidence="6 7" key="1">
    <citation type="journal article" date="2011" name="PLoS Pathog.">
        <title>Endophytic Life Strategies Decoded by Genome and Transcriptome Analyses of the Mutualistic Root Symbiont Piriformospora indica.</title>
        <authorList>
            <person name="Zuccaro A."/>
            <person name="Lahrmann U."/>
            <person name="Guldener U."/>
            <person name="Langen G."/>
            <person name="Pfiffi S."/>
            <person name="Biedenkopf D."/>
            <person name="Wong P."/>
            <person name="Samans B."/>
            <person name="Grimm C."/>
            <person name="Basiewicz M."/>
            <person name="Murat C."/>
            <person name="Martin F."/>
            <person name="Kogel K.H."/>
        </authorList>
    </citation>
    <scope>NUCLEOTIDE SEQUENCE [LARGE SCALE GENOMIC DNA]</scope>
    <source>
        <strain evidence="6 7">DSM 11827</strain>
    </source>
</reference>
<keyword evidence="3" id="KW-0862">Zinc</keyword>
<keyword evidence="7" id="KW-1185">Reference proteome</keyword>
<dbReference type="eggNOG" id="ENOG502S4H4">
    <property type="taxonomic scope" value="Eukaryota"/>
</dbReference>
<keyword evidence="1" id="KW-0479">Metal-binding</keyword>
<dbReference type="AlphaFoldDB" id="G4TD40"/>
<accession>G4TD40</accession>
<name>G4TD40_SERID</name>
<evidence type="ECO:0000256" key="2">
    <source>
        <dbReference type="ARBA" id="ARBA00022771"/>
    </source>
</evidence>
<dbReference type="EMBL" id="CAFZ01000050">
    <property type="protein sequence ID" value="CCA69241.1"/>
    <property type="molecule type" value="Genomic_DNA"/>
</dbReference>
<sequence>MPAKKRCQLDGCRNAVQRIAGECSHCSSHYCTSHRLPETHACGKLTECKQQAFEANRAKLESQTAIADKLVAS</sequence>
<evidence type="ECO:0000259" key="5">
    <source>
        <dbReference type="PROSITE" id="PS51039"/>
    </source>
</evidence>
<dbReference type="STRING" id="1109443.G4TD40"/>
<dbReference type="OrthoDB" id="428577at2759"/>
<dbReference type="SUPFAM" id="SSF118310">
    <property type="entry name" value="AN1-like Zinc finger"/>
    <property type="match status" value="1"/>
</dbReference>
<dbReference type="InterPro" id="IPR000058">
    <property type="entry name" value="Znf_AN1"/>
</dbReference>
<dbReference type="SMART" id="SM00154">
    <property type="entry name" value="ZnF_AN1"/>
    <property type="match status" value="1"/>
</dbReference>
<dbReference type="OMA" id="KQSHARN"/>
<evidence type="ECO:0000313" key="7">
    <source>
        <dbReference type="Proteomes" id="UP000007148"/>
    </source>
</evidence>
<dbReference type="HOGENOM" id="CLU_010412_4_4_1"/>
<protein>
    <recommendedName>
        <fullName evidence="5">AN1-type domain-containing protein</fullName>
    </recommendedName>
</protein>
<dbReference type="Proteomes" id="UP000007148">
    <property type="component" value="Unassembled WGS sequence"/>
</dbReference>
<organism evidence="6 7">
    <name type="scientific">Serendipita indica (strain DSM 11827)</name>
    <name type="common">Root endophyte fungus</name>
    <name type="synonym">Piriformospora indica</name>
    <dbReference type="NCBI Taxonomy" id="1109443"/>
    <lineage>
        <taxon>Eukaryota</taxon>
        <taxon>Fungi</taxon>
        <taxon>Dikarya</taxon>
        <taxon>Basidiomycota</taxon>
        <taxon>Agaricomycotina</taxon>
        <taxon>Agaricomycetes</taxon>
        <taxon>Sebacinales</taxon>
        <taxon>Serendipitaceae</taxon>
        <taxon>Serendipita</taxon>
    </lineage>
</organism>
<dbReference type="PROSITE" id="PS51039">
    <property type="entry name" value="ZF_AN1"/>
    <property type="match status" value="1"/>
</dbReference>
<evidence type="ECO:0000256" key="3">
    <source>
        <dbReference type="ARBA" id="ARBA00022833"/>
    </source>
</evidence>
<dbReference type="Pfam" id="PF01428">
    <property type="entry name" value="zf-AN1"/>
    <property type="match status" value="1"/>
</dbReference>
<dbReference type="Gene3D" id="4.10.1110.10">
    <property type="entry name" value="AN1-like Zinc finger"/>
    <property type="match status" value="1"/>
</dbReference>
<proteinExistence type="predicted"/>
<evidence type="ECO:0000313" key="6">
    <source>
        <dbReference type="EMBL" id="CCA69241.1"/>
    </source>
</evidence>
<feature type="domain" description="AN1-type" evidence="5">
    <location>
        <begin position="1"/>
        <end position="50"/>
    </location>
</feature>
<comment type="caution">
    <text evidence="6">The sequence shown here is derived from an EMBL/GenBank/DDBJ whole genome shotgun (WGS) entry which is preliminary data.</text>
</comment>
<keyword evidence="2 4" id="KW-0863">Zinc-finger</keyword>
<dbReference type="GO" id="GO:0008270">
    <property type="term" value="F:zinc ion binding"/>
    <property type="evidence" value="ECO:0007669"/>
    <property type="project" value="UniProtKB-KW"/>
</dbReference>